<evidence type="ECO:0000313" key="1">
    <source>
        <dbReference type="EMBL" id="GFX93661.1"/>
    </source>
</evidence>
<organism evidence="1 2">
    <name type="scientific">Trichonephila clavipes</name>
    <name type="common">Golden silk orbweaver</name>
    <name type="synonym">Nephila clavipes</name>
    <dbReference type="NCBI Taxonomy" id="2585209"/>
    <lineage>
        <taxon>Eukaryota</taxon>
        <taxon>Metazoa</taxon>
        <taxon>Ecdysozoa</taxon>
        <taxon>Arthropoda</taxon>
        <taxon>Chelicerata</taxon>
        <taxon>Arachnida</taxon>
        <taxon>Araneae</taxon>
        <taxon>Araneomorphae</taxon>
        <taxon>Entelegynae</taxon>
        <taxon>Araneoidea</taxon>
        <taxon>Nephilidae</taxon>
        <taxon>Trichonephila</taxon>
    </lineage>
</organism>
<sequence length="90" mass="9781">MIPSSSFVNPTPLAQVDTPRDVLARVGTSHTVHRAGVQIPEKAWMFVNVWSLCSSGTLNSRRVTSTLVSFVERGKGIGGLWPSPRCPFSN</sequence>
<accession>A0A8X6UUY2</accession>
<evidence type="ECO:0000313" key="2">
    <source>
        <dbReference type="Proteomes" id="UP000887159"/>
    </source>
</evidence>
<gene>
    <name evidence="1" type="ORF">TNCV_1588381</name>
</gene>
<comment type="caution">
    <text evidence="1">The sequence shown here is derived from an EMBL/GenBank/DDBJ whole genome shotgun (WGS) entry which is preliminary data.</text>
</comment>
<name>A0A8X6UUY2_TRICX</name>
<dbReference type="Proteomes" id="UP000887159">
    <property type="component" value="Unassembled WGS sequence"/>
</dbReference>
<dbReference type="AlphaFoldDB" id="A0A8X6UUY2"/>
<protein>
    <submittedName>
        <fullName evidence="1">Uncharacterized protein</fullName>
    </submittedName>
</protein>
<dbReference type="EMBL" id="BMAU01021175">
    <property type="protein sequence ID" value="GFX93661.1"/>
    <property type="molecule type" value="Genomic_DNA"/>
</dbReference>
<proteinExistence type="predicted"/>
<keyword evidence="2" id="KW-1185">Reference proteome</keyword>
<reference evidence="1" key="1">
    <citation type="submission" date="2020-08" db="EMBL/GenBank/DDBJ databases">
        <title>Multicomponent nature underlies the extraordinary mechanical properties of spider dragline silk.</title>
        <authorList>
            <person name="Kono N."/>
            <person name="Nakamura H."/>
            <person name="Mori M."/>
            <person name="Yoshida Y."/>
            <person name="Ohtoshi R."/>
            <person name="Malay A.D."/>
            <person name="Moran D.A.P."/>
            <person name="Tomita M."/>
            <person name="Numata K."/>
            <person name="Arakawa K."/>
        </authorList>
    </citation>
    <scope>NUCLEOTIDE SEQUENCE</scope>
</reference>